<evidence type="ECO:0000313" key="2">
    <source>
        <dbReference type="Proteomes" id="UP000507222"/>
    </source>
</evidence>
<sequence length="501" mass="56863">MIQWFTFKHSASILTEPKQNISANYTYISTLYSPFCISVCSGTLDVGDYKQYMAEEAFILNAIAEGYTTAQQYASEADSHVLAALGDQIKYEIESRKKNLEVCDLELNGTLHKAAESYTELLLDTAKSGKNAMFLSLVSSWMGLYKALSGYFKLMDLPHNNPYCYSWINMHGSENFVDFGLETDYIFSRSWSWCALSNPNEDLEIVRNYRRGMELSIEFFYAQASHIRTALPLISGERKTKFSINVELGCVLFPRGSYTSYKEGLIRIEDDEQYQRCLAIMCPAISVEFSYRKVEQAYFNHFSSYRRKTNEKLDGSRDLVGIGRGAMTTAFRKSVSIYSWFREIYPKMLNLRGDSGYIRVYSSCYCLDVIRGVFGAADFPNLTIYAGEHTFNKGITTGKVVSPWSPIDMAKMVEIEGDDHCFTICIGREMEDLPCLLKADLGIIVDNGAIDVTVLQDLGERFGVKFEDLFMGVMLRQQELCGGGSPKVVWAWHYLCSLWLG</sequence>
<dbReference type="EMBL" id="CAEKDK010000002">
    <property type="protein sequence ID" value="CAB4271287.1"/>
    <property type="molecule type" value="Genomic_DNA"/>
</dbReference>
<protein>
    <recommendedName>
        <fullName evidence="3">Thiaminase-2/PQQC domain-containing protein</fullName>
    </recommendedName>
</protein>
<dbReference type="PANTHER" id="PTHR43198">
    <property type="entry name" value="BIFUNCTIONAL TH2 PROTEIN"/>
    <property type="match status" value="1"/>
</dbReference>
<dbReference type="InterPro" id="IPR016084">
    <property type="entry name" value="Haem_Oase-like_multi-hlx"/>
</dbReference>
<proteinExistence type="predicted"/>
<dbReference type="Gene3D" id="1.20.910.10">
    <property type="entry name" value="Heme oxygenase-like"/>
    <property type="match status" value="1"/>
</dbReference>
<name>A0A6J5U6S3_PRUAR</name>
<organism evidence="1 2">
    <name type="scientific">Prunus armeniaca</name>
    <name type="common">Apricot</name>
    <name type="synonym">Armeniaca vulgaris</name>
    <dbReference type="NCBI Taxonomy" id="36596"/>
    <lineage>
        <taxon>Eukaryota</taxon>
        <taxon>Viridiplantae</taxon>
        <taxon>Streptophyta</taxon>
        <taxon>Embryophyta</taxon>
        <taxon>Tracheophyta</taxon>
        <taxon>Spermatophyta</taxon>
        <taxon>Magnoliopsida</taxon>
        <taxon>eudicotyledons</taxon>
        <taxon>Gunneridae</taxon>
        <taxon>Pentapetalae</taxon>
        <taxon>rosids</taxon>
        <taxon>fabids</taxon>
        <taxon>Rosales</taxon>
        <taxon>Rosaceae</taxon>
        <taxon>Amygdaloideae</taxon>
        <taxon>Amygdaleae</taxon>
        <taxon>Prunus</taxon>
    </lineage>
</organism>
<dbReference type="SUPFAM" id="SSF48613">
    <property type="entry name" value="Heme oxygenase-like"/>
    <property type="match status" value="1"/>
</dbReference>
<reference evidence="1 2" key="1">
    <citation type="submission" date="2020-05" db="EMBL/GenBank/DDBJ databases">
        <authorList>
            <person name="Campoy J."/>
            <person name="Schneeberger K."/>
            <person name="Spophaly S."/>
        </authorList>
    </citation>
    <scope>NUCLEOTIDE SEQUENCE [LARGE SCALE GENOMIC DNA]</scope>
    <source>
        <strain evidence="1">PruArmRojPasFocal</strain>
    </source>
</reference>
<dbReference type="InterPro" id="IPR050967">
    <property type="entry name" value="Thiamine_Salvage_TenA"/>
</dbReference>
<gene>
    <name evidence="1" type="ORF">CURHAP_LOCUS17656</name>
</gene>
<dbReference type="AlphaFoldDB" id="A0A6J5U6S3"/>
<evidence type="ECO:0000313" key="1">
    <source>
        <dbReference type="EMBL" id="CAB4271287.1"/>
    </source>
</evidence>
<dbReference type="Proteomes" id="UP000507222">
    <property type="component" value="Unassembled WGS sequence"/>
</dbReference>
<accession>A0A6J5U6S3</accession>
<evidence type="ECO:0008006" key="3">
    <source>
        <dbReference type="Google" id="ProtNLM"/>
    </source>
</evidence>
<dbReference type="PANTHER" id="PTHR43198:SF2">
    <property type="entry name" value="SI:CH1073-67J19.1-RELATED"/>
    <property type="match status" value="1"/>
</dbReference>
<dbReference type="GO" id="GO:0005829">
    <property type="term" value="C:cytosol"/>
    <property type="evidence" value="ECO:0007669"/>
    <property type="project" value="TreeGrafter"/>
</dbReference>